<reference evidence="6 7" key="1">
    <citation type="submission" date="2021-08" db="EMBL/GenBank/DDBJ databases">
        <title>Comparative Genomics Analysis of the Genus Qipengyuania Reveals Extensive Genetic Diversity and Metabolic Versatility, Including the Description of Fifteen Novel Species.</title>
        <authorList>
            <person name="Liu Y."/>
        </authorList>
    </citation>
    <scope>NUCLEOTIDE SEQUENCE [LARGE SCALE GENOMIC DNA]</scope>
    <source>
        <strain evidence="6 7">1XM2-8</strain>
    </source>
</reference>
<keyword evidence="7" id="KW-1185">Reference proteome</keyword>
<dbReference type="Pfam" id="PF01988">
    <property type="entry name" value="VIT1"/>
    <property type="match status" value="1"/>
</dbReference>
<keyword evidence="2 5" id="KW-0812">Transmembrane</keyword>
<feature type="transmembrane region" description="Helical" evidence="5">
    <location>
        <begin position="61"/>
        <end position="82"/>
    </location>
</feature>
<name>A0ABX8ZJQ4_9SPHN</name>
<evidence type="ECO:0000313" key="6">
    <source>
        <dbReference type="EMBL" id="QZD87423.1"/>
    </source>
</evidence>
<organism evidence="6 7">
    <name type="scientific">Qipengyuania psychrotolerans</name>
    <dbReference type="NCBI Taxonomy" id="2867238"/>
    <lineage>
        <taxon>Bacteria</taxon>
        <taxon>Pseudomonadati</taxon>
        <taxon>Pseudomonadota</taxon>
        <taxon>Alphaproteobacteria</taxon>
        <taxon>Sphingomonadales</taxon>
        <taxon>Erythrobacteraceae</taxon>
        <taxon>Qipengyuania</taxon>
    </lineage>
</organism>
<comment type="subcellular location">
    <subcellularLocation>
        <location evidence="1">Endomembrane system</location>
        <topology evidence="1">Multi-pass membrane protein</topology>
    </subcellularLocation>
</comment>
<dbReference type="RefSeq" id="WP_221422961.1">
    <property type="nucleotide sequence ID" value="NZ_CP081297.1"/>
</dbReference>
<dbReference type="InterPro" id="IPR008217">
    <property type="entry name" value="Ccc1_fam"/>
</dbReference>
<evidence type="ECO:0000256" key="5">
    <source>
        <dbReference type="SAM" id="Phobius"/>
    </source>
</evidence>
<evidence type="ECO:0000256" key="1">
    <source>
        <dbReference type="ARBA" id="ARBA00004127"/>
    </source>
</evidence>
<evidence type="ECO:0000313" key="7">
    <source>
        <dbReference type="Proteomes" id="UP000824280"/>
    </source>
</evidence>
<accession>A0ABX8ZJQ4</accession>
<dbReference type="PANTHER" id="PTHR31851">
    <property type="entry name" value="FE(2+)/MN(2+) TRANSPORTER PCL1"/>
    <property type="match status" value="1"/>
</dbReference>
<sequence>MSRELEDHIKDHSPARIRSRLANPRGLSPLGDFMLGGVDGVITTFAVVAGSAGGQLPSSTVIILGLANLIADGFSMSVSNYLGTRARQDEVRQGRRNEERHISLYPEGERGEIKEIFARKGLAGSDLEKVVEVITADRRVWVDTMMAEELRLTEETARPMKAAFTTYVAFSICGLVPLIPFLLGVGEFKSMFLASSLLGVLTFFLFGMGKGRVLGTPSFSSGVRTLVIGGAAAVLAYFTGYLLRSLTGT</sequence>
<feature type="transmembrane region" description="Helical" evidence="5">
    <location>
        <begin position="221"/>
        <end position="243"/>
    </location>
</feature>
<feature type="transmembrane region" description="Helical" evidence="5">
    <location>
        <begin position="191"/>
        <end position="209"/>
    </location>
</feature>
<keyword evidence="4 5" id="KW-0472">Membrane</keyword>
<evidence type="ECO:0000256" key="3">
    <source>
        <dbReference type="ARBA" id="ARBA00022989"/>
    </source>
</evidence>
<feature type="transmembrane region" description="Helical" evidence="5">
    <location>
        <begin position="26"/>
        <end position="49"/>
    </location>
</feature>
<proteinExistence type="predicted"/>
<feature type="transmembrane region" description="Helical" evidence="5">
    <location>
        <begin position="164"/>
        <end position="185"/>
    </location>
</feature>
<gene>
    <name evidence="6" type="ORF">K3166_01540</name>
</gene>
<dbReference type="Proteomes" id="UP000824280">
    <property type="component" value="Chromosome"/>
</dbReference>
<keyword evidence="3 5" id="KW-1133">Transmembrane helix</keyword>
<evidence type="ECO:0000256" key="2">
    <source>
        <dbReference type="ARBA" id="ARBA00022692"/>
    </source>
</evidence>
<dbReference type="EMBL" id="CP081297">
    <property type="protein sequence ID" value="QZD87423.1"/>
    <property type="molecule type" value="Genomic_DNA"/>
</dbReference>
<protein>
    <submittedName>
        <fullName evidence="6">VIT1/CCC1 transporter family protein</fullName>
    </submittedName>
</protein>
<evidence type="ECO:0000256" key="4">
    <source>
        <dbReference type="ARBA" id="ARBA00023136"/>
    </source>
</evidence>